<evidence type="ECO:0000256" key="2">
    <source>
        <dbReference type="SAM" id="Phobius"/>
    </source>
</evidence>
<dbReference type="GO" id="GO:0020037">
    <property type="term" value="F:heme binding"/>
    <property type="evidence" value="ECO:0007669"/>
    <property type="project" value="InterPro"/>
</dbReference>
<feature type="region of interest" description="Disordered" evidence="1">
    <location>
        <begin position="1024"/>
        <end position="1100"/>
    </location>
</feature>
<dbReference type="InterPro" id="IPR012292">
    <property type="entry name" value="Globin/Proto"/>
</dbReference>
<feature type="transmembrane region" description="Helical" evidence="2">
    <location>
        <begin position="708"/>
        <end position="727"/>
    </location>
</feature>
<evidence type="ECO:0000256" key="1">
    <source>
        <dbReference type="SAM" id="MobiDB-lite"/>
    </source>
</evidence>
<dbReference type="GO" id="GO:0019825">
    <property type="term" value="F:oxygen binding"/>
    <property type="evidence" value="ECO:0007669"/>
    <property type="project" value="InterPro"/>
</dbReference>
<dbReference type="SUPFAM" id="SSF46458">
    <property type="entry name" value="Globin-like"/>
    <property type="match status" value="1"/>
</dbReference>
<feature type="transmembrane region" description="Helical" evidence="2">
    <location>
        <begin position="866"/>
        <end position="886"/>
    </location>
</feature>
<accession>A0A812WBG2</accession>
<feature type="transmembrane region" description="Helical" evidence="2">
    <location>
        <begin position="611"/>
        <end position="633"/>
    </location>
</feature>
<protein>
    <recommendedName>
        <fullName evidence="5">Globin family profile domain-containing protein</fullName>
    </recommendedName>
</protein>
<dbReference type="OrthoDB" id="431994at2759"/>
<evidence type="ECO:0000313" key="4">
    <source>
        <dbReference type="Proteomes" id="UP000601435"/>
    </source>
</evidence>
<name>A0A812WBG2_9DINO</name>
<organism evidence="3 4">
    <name type="scientific">Symbiodinium necroappetens</name>
    <dbReference type="NCBI Taxonomy" id="1628268"/>
    <lineage>
        <taxon>Eukaryota</taxon>
        <taxon>Sar</taxon>
        <taxon>Alveolata</taxon>
        <taxon>Dinophyceae</taxon>
        <taxon>Suessiales</taxon>
        <taxon>Symbiodiniaceae</taxon>
        <taxon>Symbiodinium</taxon>
    </lineage>
</organism>
<feature type="transmembrane region" description="Helical" evidence="2">
    <location>
        <begin position="796"/>
        <end position="816"/>
    </location>
</feature>
<evidence type="ECO:0008006" key="5">
    <source>
        <dbReference type="Google" id="ProtNLM"/>
    </source>
</evidence>
<proteinExistence type="predicted"/>
<sequence length="1100" mass="123857">MDAQDVIDMVELDDFTVKEVQTGWKIMDQKGAFLEFFESLKGVAPRSAPMLKRAHAAWEAFGKLVAGLGEASQLRSSMEFCALRHMSVALQQSDVDSFKAVLLDVCSNKLAALLTPEFQFGVSMLVDSMGRTMLRTRNKFETRLRILHTSWTALEHSEGEKVDVDSPCPPDSPDEEGEPQSDDNGPVSPSERSTGERKHRKSLASVGSVHVPRSFHDMVLFNASVMNMGENTWFEEMLRSLRALVPNCGNISRLQEECDLLCLALVHCENVELSNFKQVMLASLRSLLPSQWNMEHENAWSWFWDGVETRLTTGMPLSSVYMNHLQSFLRMDEEACSAFKMEVFETFFATCEQSQEYLKASNAKLQFIAGRILDIMTDMFRTPQSAVKDISALGLLHAGYGVREELIQPFVTAFMTAVKNACPEESWITGVRWTFEVVSRTLARTMAEGSTAVMRSITKNSAKQLEEAVASAPRGQREQMLLRVQVGTESISPVLWAIQSGALHSAEAILKDLLTIRADRARYYYGMEGLWDRHPDIVPLLCKQAPSLMEPLLDGLMWRSKQIKGGVRRVNYYISRILVEEGGLAPSMHQLVKHSDPTLLCHPCTRFVFDLLWAKMCCFAFIVTKLWFVLTLVDFVVGLQYGILMFDSAGPGRWALIGCRLFMYIFSLGQLFIKHTTQFAHAYKEGRTLRCFKCFRVPAYLFSSRQEFVEFVLAVFLFAMLTMEPFLHCLNVDDRFVTNCCEHGEFYCSLSDNYDRISTIPMLLYFILASDLVHLNIHLSSFVVICTSLWWEFVLYLGALGFVATAFASAIACLPQTGADDSVQLRDFYHWPSAFQSLLSMSLSMYSGNSFEEINTATEVPLKWWIIAFGACWHIFLTNLMIAHFCESYRGIFQDAMGHAWLTRGTLILETAMPLVSLKKWKGFVESLKLEEPCELDEGDVGPRGGVATAEGPFEHLKSPGVELDRVRRFGGLASIELPWPEEKADKEDDSEKLQKMTCQRFDEQDRMLREICIKLGIRASGLTGSSPGSIMAQSQASDRPKARFDVLEGSSSIPAEDVLEENSDATELVEDPSRHNSMQSPKSFGRLGSQPFTSDPVVD</sequence>
<dbReference type="Proteomes" id="UP000601435">
    <property type="component" value="Unassembled WGS sequence"/>
</dbReference>
<keyword evidence="2" id="KW-0812">Transmembrane</keyword>
<dbReference type="InterPro" id="IPR009050">
    <property type="entry name" value="Globin-like_sf"/>
</dbReference>
<feature type="transmembrane region" description="Helical" evidence="2">
    <location>
        <begin position="763"/>
        <end position="790"/>
    </location>
</feature>
<reference evidence="3" key="1">
    <citation type="submission" date="2021-02" db="EMBL/GenBank/DDBJ databases">
        <authorList>
            <person name="Dougan E. K."/>
            <person name="Rhodes N."/>
            <person name="Thang M."/>
            <person name="Chan C."/>
        </authorList>
    </citation>
    <scope>NUCLEOTIDE SEQUENCE</scope>
</reference>
<feature type="region of interest" description="Disordered" evidence="1">
    <location>
        <begin position="157"/>
        <end position="205"/>
    </location>
</feature>
<keyword evidence="4" id="KW-1185">Reference proteome</keyword>
<keyword evidence="2" id="KW-1133">Transmembrane helix</keyword>
<feature type="compositionally biased region" description="Acidic residues" evidence="1">
    <location>
        <begin position="1058"/>
        <end position="1071"/>
    </location>
</feature>
<feature type="compositionally biased region" description="Acidic residues" evidence="1">
    <location>
        <begin position="172"/>
        <end position="181"/>
    </location>
</feature>
<feature type="transmembrane region" description="Helical" evidence="2">
    <location>
        <begin position="654"/>
        <end position="673"/>
    </location>
</feature>
<gene>
    <name evidence="3" type="ORF">SNEC2469_LOCUS18937</name>
</gene>
<dbReference type="Gene3D" id="1.10.490.10">
    <property type="entry name" value="Globins"/>
    <property type="match status" value="1"/>
</dbReference>
<evidence type="ECO:0000313" key="3">
    <source>
        <dbReference type="EMBL" id="CAE7664125.1"/>
    </source>
</evidence>
<keyword evidence="2" id="KW-0472">Membrane</keyword>
<dbReference type="AlphaFoldDB" id="A0A812WBG2"/>
<dbReference type="EMBL" id="CAJNJA010032142">
    <property type="protein sequence ID" value="CAE7664125.1"/>
    <property type="molecule type" value="Genomic_DNA"/>
</dbReference>
<comment type="caution">
    <text evidence="3">The sequence shown here is derived from an EMBL/GenBank/DDBJ whole genome shotgun (WGS) entry which is preliminary data.</text>
</comment>
<feature type="compositionally biased region" description="Polar residues" evidence="1">
    <location>
        <begin position="1024"/>
        <end position="1038"/>
    </location>
</feature>